<dbReference type="RefSeq" id="WP_226953120.1">
    <property type="nucleotide sequence ID" value="NZ_JACDXW010000002.1"/>
</dbReference>
<dbReference type="SUPFAM" id="SSF53300">
    <property type="entry name" value="vWA-like"/>
    <property type="match status" value="1"/>
</dbReference>
<feature type="compositionally biased region" description="Pro residues" evidence="1">
    <location>
        <begin position="36"/>
        <end position="53"/>
    </location>
</feature>
<dbReference type="PROSITE" id="PS50234">
    <property type="entry name" value="VWFA"/>
    <property type="match status" value="1"/>
</dbReference>
<dbReference type="CDD" id="cd00198">
    <property type="entry name" value="vWFA"/>
    <property type="match status" value="1"/>
</dbReference>
<dbReference type="Gene3D" id="3.40.50.410">
    <property type="entry name" value="von Willebrand factor, type A domain"/>
    <property type="match status" value="1"/>
</dbReference>
<feature type="signal peptide" evidence="2">
    <location>
        <begin position="1"/>
        <end position="27"/>
    </location>
</feature>
<organism evidence="4 5">
    <name type="scientific">Mesopusillimonas faecipullorum</name>
    <dbReference type="NCBI Taxonomy" id="2755040"/>
    <lineage>
        <taxon>Bacteria</taxon>
        <taxon>Pseudomonadati</taxon>
        <taxon>Pseudomonadota</taxon>
        <taxon>Betaproteobacteria</taxon>
        <taxon>Burkholderiales</taxon>
        <taxon>Alcaligenaceae</taxon>
        <taxon>Mesopusillimonas</taxon>
    </lineage>
</organism>
<proteinExistence type="predicted"/>
<evidence type="ECO:0000256" key="1">
    <source>
        <dbReference type="SAM" id="MobiDB-lite"/>
    </source>
</evidence>
<protein>
    <submittedName>
        <fullName evidence="4">VWA domain-containing protein</fullName>
    </submittedName>
</protein>
<dbReference type="Pfam" id="PF00092">
    <property type="entry name" value="VWA"/>
    <property type="match status" value="1"/>
</dbReference>
<sequence>MSTALTTRSITAILLALSLAACGGSSGGDGGNDNNPPTPTEPDPTPNPNPDPTPDPDPDPVEVTIGGAIVVPDGAQVDTAARTRAKLALARPKAVAAANSTCPDVPTGYAPVANAAISFTTADEQVSGVTAQTDECGVFSATVPANIAYVTATATGYKVMTVPASTFDPSADNTPPALSILPDVADAGYEIASLQWSDSKLYFTIVDTITNKAVLGVPQTAVSYSVNGANPNDLKSLAYAASQVDGNASIALALDGSSSMDSWVRDSDGNVVMDENGRSLNALRMTARAAHTFLDGKRATDEVGFVIFDHKVSWIDRTFLEERPLVSGSDDVPVDYTISYDDSGFNTSADNLRLTVDQYNRYSAFWNKGGSILDELHPTLPATLRFKSWTYYPWYGATAAYGAADMGREKVLARNNARKIVVLMSDGDDNSSRLSADELIANFKQDNIPLWTVAFGTGVSEDILKRIADETGGHYISSVDQSQLQAEFAAMQTGIVFQYIAELQQSTLPANTTLKVDLNFGSLSASRSVVLQ</sequence>
<name>A0ABS8CA14_9BURK</name>
<dbReference type="InterPro" id="IPR002035">
    <property type="entry name" value="VWF_A"/>
</dbReference>
<evidence type="ECO:0000256" key="2">
    <source>
        <dbReference type="SAM" id="SignalP"/>
    </source>
</evidence>
<dbReference type="InterPro" id="IPR008969">
    <property type="entry name" value="CarboxyPept-like_regulatory"/>
</dbReference>
<feature type="region of interest" description="Disordered" evidence="1">
    <location>
        <begin position="26"/>
        <end position="60"/>
    </location>
</feature>
<keyword evidence="2" id="KW-0732">Signal</keyword>
<feature type="chain" id="PRO_5047370271" evidence="2">
    <location>
        <begin position="28"/>
        <end position="532"/>
    </location>
</feature>
<reference evidence="4 5" key="1">
    <citation type="submission" date="2020-07" db="EMBL/GenBank/DDBJ databases">
        <title>Pusillimonas sp. nov., isolated from poultry manure in Taiwan.</title>
        <authorList>
            <person name="Lin S.-Y."/>
            <person name="Tang Y.-S."/>
            <person name="Young C.-C."/>
        </authorList>
    </citation>
    <scope>NUCLEOTIDE SEQUENCE [LARGE SCALE GENOMIC DNA]</scope>
    <source>
        <strain evidence="4 5">CC-YST705</strain>
    </source>
</reference>
<keyword evidence="5" id="KW-1185">Reference proteome</keyword>
<dbReference type="Proteomes" id="UP000776983">
    <property type="component" value="Unassembled WGS sequence"/>
</dbReference>
<dbReference type="EMBL" id="JACDXW010000002">
    <property type="protein sequence ID" value="MCB5362871.1"/>
    <property type="molecule type" value="Genomic_DNA"/>
</dbReference>
<dbReference type="InterPro" id="IPR036465">
    <property type="entry name" value="vWFA_dom_sf"/>
</dbReference>
<evidence type="ECO:0000259" key="3">
    <source>
        <dbReference type="PROSITE" id="PS50234"/>
    </source>
</evidence>
<feature type="domain" description="VWFA" evidence="3">
    <location>
        <begin position="249"/>
        <end position="491"/>
    </location>
</feature>
<evidence type="ECO:0000313" key="4">
    <source>
        <dbReference type="EMBL" id="MCB5362871.1"/>
    </source>
</evidence>
<gene>
    <name evidence="4" type="ORF">H0484_03760</name>
</gene>
<evidence type="ECO:0000313" key="5">
    <source>
        <dbReference type="Proteomes" id="UP000776983"/>
    </source>
</evidence>
<dbReference type="SUPFAM" id="SSF49464">
    <property type="entry name" value="Carboxypeptidase regulatory domain-like"/>
    <property type="match status" value="1"/>
</dbReference>
<accession>A0ABS8CA14</accession>
<comment type="caution">
    <text evidence="4">The sequence shown here is derived from an EMBL/GenBank/DDBJ whole genome shotgun (WGS) entry which is preliminary data.</text>
</comment>